<evidence type="ECO:0000256" key="1">
    <source>
        <dbReference type="SAM" id="MobiDB-lite"/>
    </source>
</evidence>
<dbReference type="STRING" id="268407.PWYN_12185"/>
<evidence type="ECO:0000313" key="3">
    <source>
        <dbReference type="Proteomes" id="UP000029734"/>
    </source>
</evidence>
<dbReference type="EMBL" id="JQCR01000002">
    <property type="protein sequence ID" value="KGE20016.1"/>
    <property type="molecule type" value="Genomic_DNA"/>
</dbReference>
<reference evidence="2 3" key="2">
    <citation type="submission" date="2014-10" db="EMBL/GenBank/DDBJ databases">
        <title>Comparative genomics of the Paenibacillus odorifer group.</title>
        <authorList>
            <person name="Tsai Y.-C."/>
            <person name="Martin N."/>
            <person name="Korlach J."/>
            <person name="Wiedmann M."/>
        </authorList>
    </citation>
    <scope>NUCLEOTIDE SEQUENCE [LARGE SCALE GENOMIC DNA]</scope>
    <source>
        <strain evidence="2 3">DSM 18334</strain>
    </source>
</reference>
<dbReference type="RefSeq" id="WP_036651792.1">
    <property type="nucleotide sequence ID" value="NZ_JQCR01000002.1"/>
</dbReference>
<keyword evidence="3" id="KW-1185">Reference proteome</keyword>
<organism evidence="2 3">
    <name type="scientific">Paenibacillus wynnii</name>
    <dbReference type="NCBI Taxonomy" id="268407"/>
    <lineage>
        <taxon>Bacteria</taxon>
        <taxon>Bacillati</taxon>
        <taxon>Bacillota</taxon>
        <taxon>Bacilli</taxon>
        <taxon>Bacillales</taxon>
        <taxon>Paenibacillaceae</taxon>
        <taxon>Paenibacillus</taxon>
    </lineage>
</organism>
<protein>
    <recommendedName>
        <fullName evidence="4">Spore coat protein</fullName>
    </recommendedName>
</protein>
<feature type="compositionally biased region" description="Basic and acidic residues" evidence="1">
    <location>
        <begin position="86"/>
        <end position="98"/>
    </location>
</feature>
<gene>
    <name evidence="2" type="ORF">PWYN_12185</name>
</gene>
<reference evidence="2 3" key="1">
    <citation type="submission" date="2014-08" db="EMBL/GenBank/DDBJ databases">
        <authorList>
            <person name="den Bakker H.C."/>
        </authorList>
    </citation>
    <scope>NUCLEOTIDE SEQUENCE [LARGE SCALE GENOMIC DNA]</scope>
    <source>
        <strain evidence="2 3">DSM 18334</strain>
    </source>
</reference>
<name>A0A098MDF6_9BACL</name>
<dbReference type="eggNOG" id="ENOG5032XC5">
    <property type="taxonomic scope" value="Bacteria"/>
</dbReference>
<dbReference type="OrthoDB" id="2662662at2"/>
<sequence length="215" mass="22989">MKVLKRALGVLLITVLASSLSVLTTGIVVNAYIQSVLKSFDIKLDSPVSGISGMIKSLTGMDNNSKETENTEANLAGSESNSSDTADPKDGSVSKTAEEDVPAPEDALPVMGQAQQDSETSGSGSGDALDQQLVMTPEAMNNLKNNLPSGEKVNIFNILMTKVPQEEMQKISTAMENGLTENEVTEIQEVISKYVDKEEYDDLMKMLTPTPSTNP</sequence>
<evidence type="ECO:0008006" key="4">
    <source>
        <dbReference type="Google" id="ProtNLM"/>
    </source>
</evidence>
<proteinExistence type="predicted"/>
<dbReference type="Proteomes" id="UP000029734">
    <property type="component" value="Unassembled WGS sequence"/>
</dbReference>
<feature type="compositionally biased region" description="Polar residues" evidence="1">
    <location>
        <begin position="71"/>
        <end position="85"/>
    </location>
</feature>
<evidence type="ECO:0000313" key="2">
    <source>
        <dbReference type="EMBL" id="KGE20016.1"/>
    </source>
</evidence>
<accession>A0A098MDF6</accession>
<dbReference type="AlphaFoldDB" id="A0A098MDF6"/>
<feature type="region of interest" description="Disordered" evidence="1">
    <location>
        <begin position="59"/>
        <end position="104"/>
    </location>
</feature>
<comment type="caution">
    <text evidence="2">The sequence shown here is derived from an EMBL/GenBank/DDBJ whole genome shotgun (WGS) entry which is preliminary data.</text>
</comment>